<comment type="caution">
    <text evidence="1">The sequence shown here is derived from an EMBL/GenBank/DDBJ whole genome shotgun (WGS) entry which is preliminary data.</text>
</comment>
<sequence>MEEAAVRPLFRSDGVVATDEEIPWRDGLSGPAPVAPPVAW</sequence>
<organism evidence="1 2">
    <name type="scientific">Streptomyces pyxinae</name>
    <dbReference type="NCBI Taxonomy" id="2970734"/>
    <lineage>
        <taxon>Bacteria</taxon>
        <taxon>Bacillati</taxon>
        <taxon>Actinomycetota</taxon>
        <taxon>Actinomycetes</taxon>
        <taxon>Kitasatosporales</taxon>
        <taxon>Streptomycetaceae</taxon>
        <taxon>Streptomyces</taxon>
    </lineage>
</organism>
<dbReference type="Proteomes" id="UP001431313">
    <property type="component" value="Unassembled WGS sequence"/>
</dbReference>
<keyword evidence="2" id="KW-1185">Reference proteome</keyword>
<dbReference type="RefSeq" id="WP_258789307.1">
    <property type="nucleotide sequence ID" value="NZ_JANUGQ010000018.1"/>
</dbReference>
<evidence type="ECO:0000313" key="2">
    <source>
        <dbReference type="Proteomes" id="UP001431313"/>
    </source>
</evidence>
<protein>
    <submittedName>
        <fullName evidence="1">Uncharacterized protein</fullName>
    </submittedName>
</protein>
<reference evidence="1" key="1">
    <citation type="submission" date="2022-08" db="EMBL/GenBank/DDBJ databases">
        <authorList>
            <person name="Somphong A."/>
            <person name="Phongsopitanun W."/>
        </authorList>
    </citation>
    <scope>NUCLEOTIDE SEQUENCE</scope>
    <source>
        <strain evidence="1">LP05-1</strain>
    </source>
</reference>
<gene>
    <name evidence="1" type="ORF">NX801_20775</name>
</gene>
<name>A0ABT2CKU9_9ACTN</name>
<accession>A0ABT2CKU9</accession>
<evidence type="ECO:0000313" key="1">
    <source>
        <dbReference type="EMBL" id="MCS0638046.1"/>
    </source>
</evidence>
<dbReference type="EMBL" id="JANUGQ010000018">
    <property type="protein sequence ID" value="MCS0638046.1"/>
    <property type="molecule type" value="Genomic_DNA"/>
</dbReference>
<proteinExistence type="predicted"/>